<keyword evidence="10 12" id="KW-0139">CF(1)</keyword>
<evidence type="ECO:0000256" key="7">
    <source>
        <dbReference type="ARBA" id="ARBA00022967"/>
    </source>
</evidence>
<dbReference type="Pfam" id="PF22919">
    <property type="entry name" value="ATP-synt_VA_C"/>
    <property type="match status" value="1"/>
</dbReference>
<dbReference type="InterPro" id="IPR027417">
    <property type="entry name" value="P-loop_NTPase"/>
</dbReference>
<evidence type="ECO:0000313" key="14">
    <source>
        <dbReference type="EMBL" id="GAA4790747.1"/>
    </source>
</evidence>
<evidence type="ECO:0000256" key="12">
    <source>
        <dbReference type="HAMAP-Rule" id="MF_01347"/>
    </source>
</evidence>
<dbReference type="InterPro" id="IPR004100">
    <property type="entry name" value="ATPase_F1/V1/A1_a/bsu_N"/>
</dbReference>
<dbReference type="InterPro" id="IPR055190">
    <property type="entry name" value="ATP-synt_VA_C"/>
</dbReference>
<dbReference type="InterPro" id="IPR036121">
    <property type="entry name" value="ATPase_F1/V1/A1_a/bsu_N_sf"/>
</dbReference>
<keyword evidence="8 12" id="KW-0406">Ion transport</keyword>
<dbReference type="Proteomes" id="UP001501265">
    <property type="component" value="Unassembled WGS sequence"/>
</dbReference>
<dbReference type="InterPro" id="IPR050053">
    <property type="entry name" value="ATPase_alpha/beta_chains"/>
</dbReference>
<evidence type="ECO:0000256" key="11">
    <source>
        <dbReference type="ARBA" id="ARBA00023310"/>
    </source>
</evidence>
<dbReference type="SUPFAM" id="SSF50615">
    <property type="entry name" value="N-terminal domain of alpha and beta subunits of F1 ATP synthase"/>
    <property type="match status" value="1"/>
</dbReference>
<dbReference type="PROSITE" id="PS00152">
    <property type="entry name" value="ATPASE_ALPHA_BETA"/>
    <property type="match status" value="1"/>
</dbReference>
<dbReference type="SUPFAM" id="SSF52540">
    <property type="entry name" value="P-loop containing nucleoside triphosphate hydrolases"/>
    <property type="match status" value="1"/>
</dbReference>
<evidence type="ECO:0000313" key="15">
    <source>
        <dbReference type="Proteomes" id="UP001501265"/>
    </source>
</evidence>
<keyword evidence="11 12" id="KW-0066">ATP synthesis</keyword>
<dbReference type="RefSeq" id="WP_345618186.1">
    <property type="nucleotide sequence ID" value="NZ_BAABIG010000016.1"/>
</dbReference>
<dbReference type="Pfam" id="PF00006">
    <property type="entry name" value="ATP-synt_ab"/>
    <property type="match status" value="1"/>
</dbReference>
<reference evidence="15" key="1">
    <citation type="journal article" date="2019" name="Int. J. Syst. Evol. Microbiol.">
        <title>The Global Catalogue of Microorganisms (GCM) 10K type strain sequencing project: providing services to taxonomists for standard genome sequencing and annotation.</title>
        <authorList>
            <consortium name="The Broad Institute Genomics Platform"/>
            <consortium name="The Broad Institute Genome Sequencing Center for Infectious Disease"/>
            <person name="Wu L."/>
            <person name="Ma J."/>
        </authorList>
    </citation>
    <scope>NUCLEOTIDE SEQUENCE [LARGE SCALE GENOMIC DNA]</scope>
    <source>
        <strain evidence="15">JCM 18081</strain>
    </source>
</reference>
<comment type="subcellular location">
    <subcellularLocation>
        <location evidence="12">Cell membrane</location>
        <topology evidence="12">Peripheral membrane protein</topology>
    </subcellularLocation>
    <subcellularLocation>
        <location evidence="1">Membrane</location>
    </subcellularLocation>
</comment>
<evidence type="ECO:0000256" key="4">
    <source>
        <dbReference type="ARBA" id="ARBA00022475"/>
    </source>
</evidence>
<dbReference type="CDD" id="cd01133">
    <property type="entry name" value="F1-ATPase_beta_CD"/>
    <property type="match status" value="1"/>
</dbReference>
<dbReference type="Gene3D" id="1.10.1140.10">
    <property type="entry name" value="Bovine Mitochondrial F1-atpase, Atp Synthase Beta Chain, Chain D, domain 3"/>
    <property type="match status" value="1"/>
</dbReference>
<dbReference type="CDD" id="cd18115">
    <property type="entry name" value="ATP-synt_F1_beta_N"/>
    <property type="match status" value="1"/>
</dbReference>
<dbReference type="EMBL" id="BAABIG010000016">
    <property type="protein sequence ID" value="GAA4790747.1"/>
    <property type="molecule type" value="Genomic_DNA"/>
</dbReference>
<dbReference type="HAMAP" id="MF_01347">
    <property type="entry name" value="ATP_synth_beta_bact"/>
    <property type="match status" value="1"/>
</dbReference>
<dbReference type="EC" id="7.1.2.2" evidence="12"/>
<dbReference type="CDD" id="cd18110">
    <property type="entry name" value="ATP-synt_F1_beta_C"/>
    <property type="match status" value="1"/>
</dbReference>
<evidence type="ECO:0000256" key="10">
    <source>
        <dbReference type="ARBA" id="ARBA00023196"/>
    </source>
</evidence>
<feature type="domain" description="AAA+ ATPase" evidence="13">
    <location>
        <begin position="160"/>
        <end position="346"/>
    </location>
</feature>
<comment type="catalytic activity">
    <reaction evidence="12">
        <text>ATP + H2O + 4 H(+)(in) = ADP + phosphate + 5 H(+)(out)</text>
        <dbReference type="Rhea" id="RHEA:57720"/>
        <dbReference type="ChEBI" id="CHEBI:15377"/>
        <dbReference type="ChEBI" id="CHEBI:15378"/>
        <dbReference type="ChEBI" id="CHEBI:30616"/>
        <dbReference type="ChEBI" id="CHEBI:43474"/>
        <dbReference type="ChEBI" id="CHEBI:456216"/>
        <dbReference type="EC" id="7.1.2.2"/>
    </reaction>
</comment>
<sequence length="482" mass="52485">MTTTVEPTAAAGVATGRVARVIGPVVDVEFPVDAMPEIYNALHVEVADPANAGERKLLTLEVAQHLGDGLVRTISMQPTDGLVRQAAVTDTGNGITVPVGDFTKGKVFNTLGEVLNTDEKYTGERWSIHRKAPRFDELESKTEMFETGVKVIDLLTPYVKGGKIGLFGGAGVGKTVLIQEMIYRVANNHDGVSVFAGVGERTREGNDLIDEMSESGVIDKTALVFGQMDEPPGTRLRVALAGLTMAEYFRDVQKQDVLFFIDNIFRFTQAGSEVSTLLGRMPSAVGYQPNLADEMGLLQERITSTRGHSITSMQAIYVPADDLTDPAPATTFAHLDATTVLSRPISEKGIYPAVDPLDSTSRILDPRYIAADHYNTAMRVKNILQKYKDLQDIIAILGIDELGEEDKLVVQRARRVERFLSQNTHVAKQFTGVDGSDVSLDESIAAFNAICDGEYDHFPEQAFFLCGGIEDLKKNAKELGVS</sequence>
<keyword evidence="7 12" id="KW-1278">Translocase</keyword>
<accession>A0ABP9B5J3</accession>
<evidence type="ECO:0000256" key="9">
    <source>
        <dbReference type="ARBA" id="ARBA00023136"/>
    </source>
</evidence>
<dbReference type="SUPFAM" id="SSF47917">
    <property type="entry name" value="C-terminal domain of alpha and beta subunits of F1 ATP synthase"/>
    <property type="match status" value="1"/>
</dbReference>
<keyword evidence="9 12" id="KW-0472">Membrane</keyword>
<name>A0ABP9B5J3_9ACTN</name>
<evidence type="ECO:0000256" key="6">
    <source>
        <dbReference type="ARBA" id="ARBA00022840"/>
    </source>
</evidence>
<evidence type="ECO:0000256" key="3">
    <source>
        <dbReference type="ARBA" id="ARBA00022448"/>
    </source>
</evidence>
<dbReference type="InterPro" id="IPR024034">
    <property type="entry name" value="ATPase_F1/V1_b/a_C"/>
</dbReference>
<organism evidence="14 15">
    <name type="scientific">Streptomyces ziwulingensis</name>
    <dbReference type="NCBI Taxonomy" id="1045501"/>
    <lineage>
        <taxon>Bacteria</taxon>
        <taxon>Bacillati</taxon>
        <taxon>Actinomycetota</taxon>
        <taxon>Actinomycetes</taxon>
        <taxon>Kitasatosporales</taxon>
        <taxon>Streptomycetaceae</taxon>
        <taxon>Streptomyces</taxon>
    </lineage>
</organism>
<dbReference type="PANTHER" id="PTHR15184:SF71">
    <property type="entry name" value="ATP SYNTHASE SUBUNIT BETA, MITOCHONDRIAL"/>
    <property type="match status" value="1"/>
</dbReference>
<evidence type="ECO:0000259" key="13">
    <source>
        <dbReference type="SMART" id="SM00382"/>
    </source>
</evidence>
<protein>
    <recommendedName>
        <fullName evidence="12">ATP synthase subunit beta</fullName>
        <ecNumber evidence="12">7.1.2.2</ecNumber>
    </recommendedName>
    <alternativeName>
        <fullName evidence="12">ATP synthase F1 sector subunit beta</fullName>
    </alternativeName>
    <alternativeName>
        <fullName evidence="12">F-ATPase subunit beta</fullName>
    </alternativeName>
</protein>
<evidence type="ECO:0000256" key="1">
    <source>
        <dbReference type="ARBA" id="ARBA00004370"/>
    </source>
</evidence>
<dbReference type="Gene3D" id="2.40.10.170">
    <property type="match status" value="1"/>
</dbReference>
<dbReference type="Gene3D" id="3.40.50.300">
    <property type="entry name" value="P-loop containing nucleotide triphosphate hydrolases"/>
    <property type="match status" value="1"/>
</dbReference>
<gene>
    <name evidence="12 14" type="primary">atpD</name>
    <name evidence="14" type="ORF">GCM10023220_15020</name>
</gene>
<comment type="similarity">
    <text evidence="2 12">Belongs to the ATPase alpha/beta chains family.</text>
</comment>
<dbReference type="NCBIfam" id="TIGR01039">
    <property type="entry name" value="atpD"/>
    <property type="match status" value="1"/>
</dbReference>
<feature type="binding site" evidence="12">
    <location>
        <begin position="168"/>
        <end position="175"/>
    </location>
    <ligand>
        <name>ATP</name>
        <dbReference type="ChEBI" id="CHEBI:30616"/>
    </ligand>
</feature>
<evidence type="ECO:0000256" key="2">
    <source>
        <dbReference type="ARBA" id="ARBA00008936"/>
    </source>
</evidence>
<dbReference type="InterPro" id="IPR003593">
    <property type="entry name" value="AAA+_ATPase"/>
</dbReference>
<keyword evidence="4 12" id="KW-1003">Cell membrane</keyword>
<evidence type="ECO:0000256" key="5">
    <source>
        <dbReference type="ARBA" id="ARBA00022741"/>
    </source>
</evidence>
<dbReference type="SMART" id="SM00382">
    <property type="entry name" value="AAA"/>
    <property type="match status" value="1"/>
</dbReference>
<keyword evidence="5 12" id="KW-0547">Nucleotide-binding</keyword>
<proteinExistence type="inferred from homology"/>
<comment type="caution">
    <text evidence="14">The sequence shown here is derived from an EMBL/GenBank/DDBJ whole genome shotgun (WGS) entry which is preliminary data.</text>
</comment>
<dbReference type="InterPro" id="IPR005722">
    <property type="entry name" value="ATP_synth_F1_bsu"/>
</dbReference>
<comment type="function">
    <text evidence="12">Produces ATP from ADP in the presence of a proton gradient across the membrane. The catalytic sites are hosted primarily by the beta subunits.</text>
</comment>
<dbReference type="Pfam" id="PF02874">
    <property type="entry name" value="ATP-synt_ab_N"/>
    <property type="match status" value="1"/>
</dbReference>
<keyword evidence="12" id="KW-0375">Hydrogen ion transport</keyword>
<dbReference type="InterPro" id="IPR020003">
    <property type="entry name" value="ATPase_a/bsu_AS"/>
</dbReference>
<keyword evidence="6 12" id="KW-0067">ATP-binding</keyword>
<dbReference type="PANTHER" id="PTHR15184">
    <property type="entry name" value="ATP SYNTHASE"/>
    <property type="match status" value="1"/>
</dbReference>
<dbReference type="InterPro" id="IPR000194">
    <property type="entry name" value="ATPase_F1/V1/A1_a/bsu_nucl-bd"/>
</dbReference>
<evidence type="ECO:0000256" key="8">
    <source>
        <dbReference type="ARBA" id="ARBA00023065"/>
    </source>
</evidence>
<keyword evidence="15" id="KW-1185">Reference proteome</keyword>
<keyword evidence="3 12" id="KW-0813">Transport</keyword>